<sequence>MQTPSAFRPISLQGRTCFTVIMDPSAIGDQQMSFTTKTPILKPLQSFYENQKPTKTVKKIDRNWTLNSTKYIMLKYRQWQLALRRAISFVDFLKDSSDDLQKYFYMKKSPSQIKDKINNTKAGYISLIENIKNEQTGLPSNIPTGSSSKKIPTDVFYFMDRFYNAQRSVFIEDVVAEIDSTLSDESKKGRVVFH</sequence>
<dbReference type="EMBL" id="BDEQ01000001">
    <property type="protein sequence ID" value="GAT97312.1"/>
    <property type="molecule type" value="Genomic_DNA"/>
</dbReference>
<dbReference type="VEuPathDB" id="AmoebaDB:EHI5A_220430"/>
<gene>
    <name evidence="1" type="ORF">CL6EHI_183410</name>
</gene>
<proteinExistence type="predicted"/>
<dbReference type="AlphaFoldDB" id="A0A5K1U004"/>
<comment type="caution">
    <text evidence="1">The sequence shown here is derived from an EMBL/GenBank/DDBJ whole genome shotgun (WGS) entry which is preliminary data.</text>
</comment>
<dbReference type="VEuPathDB" id="AmoebaDB:EHI8A_213400"/>
<reference evidence="1 2" key="1">
    <citation type="submission" date="2016-05" db="EMBL/GenBank/DDBJ databases">
        <title>First whole genome sequencing of Entamoeba histolytica HM1:IMSS-clone-6.</title>
        <authorList>
            <person name="Mukherjee Avik.K."/>
            <person name="Izumyama S."/>
            <person name="Nakada-Tsukui K."/>
            <person name="Nozaki T."/>
        </authorList>
    </citation>
    <scope>NUCLEOTIDE SEQUENCE [LARGE SCALE GENOMIC DNA]</scope>
    <source>
        <strain evidence="1 2">HM1:IMSS clone 6</strain>
    </source>
</reference>
<evidence type="ECO:0000313" key="2">
    <source>
        <dbReference type="Proteomes" id="UP000078387"/>
    </source>
</evidence>
<organism evidence="1 2">
    <name type="scientific">Entamoeba histolytica</name>
    <dbReference type="NCBI Taxonomy" id="5759"/>
    <lineage>
        <taxon>Eukaryota</taxon>
        <taxon>Amoebozoa</taxon>
        <taxon>Evosea</taxon>
        <taxon>Archamoebae</taxon>
        <taxon>Mastigamoebida</taxon>
        <taxon>Entamoebidae</taxon>
        <taxon>Entamoeba</taxon>
    </lineage>
</organism>
<dbReference type="VEuPathDB" id="AmoebaDB:KM1_280620"/>
<dbReference type="OMA" id="NSTKYVM"/>
<dbReference type="VEuPathDB" id="AmoebaDB:EHI7A_183590"/>
<evidence type="ECO:0000313" key="1">
    <source>
        <dbReference type="EMBL" id="GAT97312.1"/>
    </source>
</evidence>
<name>A0A5K1U004_ENTHI</name>
<accession>A0A5K1U004</accession>
<dbReference type="Proteomes" id="UP000078387">
    <property type="component" value="Unassembled WGS sequence"/>
</dbReference>
<protein>
    <submittedName>
        <fullName evidence="1">Uncharacterized protein</fullName>
    </submittedName>
</protein>
<dbReference type="VEuPathDB" id="AmoebaDB:EHI_183410"/>